<keyword evidence="5 11" id="KW-0812">Transmembrane</keyword>
<evidence type="ECO:0000256" key="12">
    <source>
        <dbReference type="SAM" id="SignalP"/>
    </source>
</evidence>
<dbReference type="SMART" id="SM00369">
    <property type="entry name" value="LRR_TYP"/>
    <property type="match status" value="26"/>
</dbReference>
<dbReference type="Pfam" id="PF23598">
    <property type="entry name" value="LRR_14"/>
    <property type="match status" value="2"/>
</dbReference>
<feature type="transmembrane region" description="Helical" evidence="11">
    <location>
        <begin position="1617"/>
        <end position="1638"/>
    </location>
</feature>
<dbReference type="Pfam" id="PF12799">
    <property type="entry name" value="LRR_4"/>
    <property type="match status" value="1"/>
</dbReference>
<feature type="signal peptide" evidence="12">
    <location>
        <begin position="1"/>
        <end position="37"/>
    </location>
</feature>
<comment type="similarity">
    <text evidence="2">Belongs to the RLP family.</text>
</comment>
<dbReference type="Gramene" id="Ma06_t10800.1">
    <property type="protein sequence ID" value="Ma06_p10800.1"/>
    <property type="gene ID" value="Ma06_g10800"/>
</dbReference>
<evidence type="ECO:0000256" key="9">
    <source>
        <dbReference type="ARBA" id="ARBA00023136"/>
    </source>
</evidence>
<dbReference type="GO" id="GO:0005886">
    <property type="term" value="C:plasma membrane"/>
    <property type="evidence" value="ECO:0007669"/>
    <property type="project" value="UniProtKB-SubCell"/>
</dbReference>
<evidence type="ECO:0000256" key="6">
    <source>
        <dbReference type="ARBA" id="ARBA00022729"/>
    </source>
</evidence>
<dbReference type="FunFam" id="3.80.10.10:FF:000111">
    <property type="entry name" value="LRR receptor-like serine/threonine-protein kinase ERECTA"/>
    <property type="match status" value="2"/>
</dbReference>
<dbReference type="PANTHER" id="PTHR48063">
    <property type="entry name" value="LRR RECEPTOR-LIKE KINASE"/>
    <property type="match status" value="1"/>
</dbReference>
<dbReference type="FunFam" id="3.80.10.10:FF:000095">
    <property type="entry name" value="LRR receptor-like serine/threonine-protein kinase GSO1"/>
    <property type="match status" value="3"/>
</dbReference>
<dbReference type="SMART" id="SM00364">
    <property type="entry name" value="LRR_BAC"/>
    <property type="match status" value="9"/>
</dbReference>
<dbReference type="InterPro" id="IPR013210">
    <property type="entry name" value="LRR_N_plant-typ"/>
</dbReference>
<feature type="domain" description="Leucine-rich repeat-containing N-terminal plant-type" evidence="13">
    <location>
        <begin position="48"/>
        <end position="86"/>
    </location>
</feature>
<evidence type="ECO:0000313" key="15">
    <source>
        <dbReference type="EnsemblPlants" id="Ma06_p10800.1"/>
    </source>
</evidence>
<dbReference type="PROSITE" id="PS51450">
    <property type="entry name" value="LRR"/>
    <property type="match status" value="2"/>
</dbReference>
<evidence type="ECO:0000256" key="8">
    <source>
        <dbReference type="ARBA" id="ARBA00022989"/>
    </source>
</evidence>
<dbReference type="PRINTS" id="PR00019">
    <property type="entry name" value="LEURICHRPT"/>
</dbReference>
<dbReference type="InterPro" id="IPR001611">
    <property type="entry name" value="Leu-rich_rpt"/>
</dbReference>
<sequence length="1667" mass="183834">MHSPNSIMASCTKITHPVPRHFSFGLWLTSILLFTAATTPTTKGCVEGERDALLDFKTGIVKDPSSRLSSWQGRVDCCRWSGVVCDNGHVVELNLQNSDPDNDEMSIGGEIRPSLLLLTHLERLNLSHNDLSTDGLHWLSRLTSLRYLDMSFVNLSMASHDWLQAVNMLSSLEELHLSDCGLTDLPSSLSHVNLTALATLDISDNLFNSTIPNWLWKLHRLSYLDLSFSMFHGAIPAGIGNLADLRELHLSDNSLSGPIPTEIGNLNSLELINLTNNLLSGSLPTEIGKLCNLNILSLSSNSLEGTVSELHFARLTKLSELDLSENSLVISVDYNWVPTFQLQSIQLKSCKLGPAFPRWLRSQNSIEDLDLSNTSIEDVLPDWFWNISAFSINLSQNQINGTLPTFLEQMTNLATLKLSMNLLEGPIPRLPPSLSYLYLQNNFFSGSLSSISLPLELELLDLSHNHINGSIPSFICNLPQLRILDLSSNQISGEIPWCWQETNFLFYINLADNKLSGEIPSSIEKLTQLRSLHLNNNSLHGHLPLSLKNCSGLVFLDLGDNKFSGSIPTWIAQNFQKLEVLRLCSNMFFGNIPIELGQLHHLHIIDLANNNLSGPIPRSFGNLNATKSYRQRKLTSITYRALTAGHPVLSNFDGTYDDSITLTIKGNSLIFSIIVYLVNIIDFSNNNLTGEIPEEIGSLSALQTLNLSRNNLIGQIPATIGGMKLLETLDLSFNKLSGGIPQNLADLYSLNHLNLSYNNLSGVIPSGNQLQTLNNSFIYIGNAYLCGAPLTKSCYHLKSNNVTKEDNKDGSFMPSYYLSIILGYLVGLWSVFIIMLFKKNWRVFYFQMFDKIYDRAYDNLRIDAGDDLQWLSRLSSLTFLQMNFVNLSTASPDWLRAVNQLPSLQQLYLSGCGLTALPDSLSRVNLTALTTLDLRGNFFNSTFPSWLFELRSLSYLAISNSELYGTVPAGFGNLTRLAQLDLSGNSLSGSIPVDLWSLASLTTLDLSHNSFTSPLLPEIGNTTSLSQLNLVQCFLVGSIPAEIGRLTSLTELRLSGNSLSGRIPAEIGNLSSVTQLDLGHNSLSGLIPVEIGKLSNLSALDLSDNSLEGTMSELHFVNLTELVALYAYANPLTIRFDHDWVPPFQLQSIKVDTCDLGPAFPRWLRSQEFLTDIDLSNTSIEDTLPDWFWNSSSSTIMDINLSHNKIGGVLPASLESMATLMLLNLSSNLFRGRIPVLPPNLQALDLSSNSLSGSLPSTISSQLGYLFLSHNYLHGSIPSSYVCDLQQLYALDLSNNQISGEIPRCRPEGSQLLFVNLANNKLRGKIPDSIGNLGNLQFLHLNNNSLFGRIPSSLKNCSRLAVIDLGNNKFSGSIPAWIGQSLRNLQVLLLRSNMFSGHIPLQLGRSSNLQIIDLSNNRLSGSVPHSFGNFSAMISASKSMASTVSNIMNFVLSSFVASESISLVTKGDEFSFSTILRFVKSIDLSNNDLSGVIPPEIGSLFALQTLNLSRNSFEGMIPKTMSDMKSLETLDLSFNKLSGVIPQSFSALNSLSHLNLSYNNLSGAIPSGNQLQTLDDASIYIGNVHLCGPPVTKSCSDDPNVDSTEEESEQGSHVLSFYFGTGLGYLVGIWSVFVVMLFKKDWRLFYFATVDKMYDKAYVAVKIRMRN</sequence>
<dbReference type="SMART" id="SM00368">
    <property type="entry name" value="LRR_RI"/>
    <property type="match status" value="3"/>
</dbReference>
<accession>A0A804JEW9</accession>
<evidence type="ECO:0000313" key="16">
    <source>
        <dbReference type="Proteomes" id="UP000012960"/>
    </source>
</evidence>
<reference evidence="15" key="1">
    <citation type="submission" date="2021-05" db="UniProtKB">
        <authorList>
            <consortium name="EnsemblPlants"/>
        </authorList>
    </citation>
    <scope>IDENTIFICATION</scope>
    <source>
        <strain evidence="15">subsp. malaccensis</strain>
    </source>
</reference>
<feature type="chain" id="PRO_5033018812" description="Leucine-rich repeat-containing N-terminal plant-type domain-containing protein" evidence="12">
    <location>
        <begin position="38"/>
        <end position="1667"/>
    </location>
</feature>
<comment type="subcellular location">
    <subcellularLocation>
        <location evidence="1">Cell membrane</location>
        <topology evidence="1">Single-pass type I membrane protein</topology>
    </subcellularLocation>
</comment>
<dbReference type="InterPro" id="IPR025875">
    <property type="entry name" value="Leu-rich_rpt_4"/>
</dbReference>
<keyword evidence="3" id="KW-1003">Cell membrane</keyword>
<proteinExistence type="inferred from homology"/>
<evidence type="ECO:0000256" key="10">
    <source>
        <dbReference type="ARBA" id="ARBA00023180"/>
    </source>
</evidence>
<dbReference type="GO" id="GO:0006952">
    <property type="term" value="P:defense response"/>
    <property type="evidence" value="ECO:0007669"/>
    <property type="project" value="UniProtKB-ARBA"/>
</dbReference>
<keyword evidence="16" id="KW-1185">Reference proteome</keyword>
<dbReference type="EnsemblPlants" id="Ma06_t10800.1">
    <property type="protein sequence ID" value="Ma06_p10800.1"/>
    <property type="gene ID" value="Ma06_g10800"/>
</dbReference>
<dbReference type="FunFam" id="3.80.10.10:FF:000453">
    <property type="entry name" value="Leucine-rich receptor-like protein kinase family protein"/>
    <property type="match status" value="1"/>
</dbReference>
<keyword evidence="4" id="KW-0433">Leucine-rich repeat</keyword>
<organism evidence="15 16">
    <name type="scientific">Musa acuminata subsp. malaccensis</name>
    <name type="common">Wild banana</name>
    <name type="synonym">Musa malaccensis</name>
    <dbReference type="NCBI Taxonomy" id="214687"/>
    <lineage>
        <taxon>Eukaryota</taxon>
        <taxon>Viridiplantae</taxon>
        <taxon>Streptophyta</taxon>
        <taxon>Embryophyta</taxon>
        <taxon>Tracheophyta</taxon>
        <taxon>Spermatophyta</taxon>
        <taxon>Magnoliopsida</taxon>
        <taxon>Liliopsida</taxon>
        <taxon>Zingiberales</taxon>
        <taxon>Musaceae</taxon>
        <taxon>Musa</taxon>
    </lineage>
</organism>
<evidence type="ECO:0000256" key="3">
    <source>
        <dbReference type="ARBA" id="ARBA00022475"/>
    </source>
</evidence>
<dbReference type="FunFam" id="3.80.10.10:FF:000649">
    <property type="entry name" value="Leucine Rich Repeat family protein"/>
    <property type="match status" value="1"/>
</dbReference>
<evidence type="ECO:0000256" key="4">
    <source>
        <dbReference type="ARBA" id="ARBA00022614"/>
    </source>
</evidence>
<protein>
    <recommendedName>
        <fullName evidence="17">Leucine-rich repeat-containing N-terminal plant-type domain-containing protein</fullName>
    </recommendedName>
</protein>
<evidence type="ECO:0000259" key="14">
    <source>
        <dbReference type="Pfam" id="PF23598"/>
    </source>
</evidence>
<dbReference type="Pfam" id="PF08263">
    <property type="entry name" value="LRRNT_2"/>
    <property type="match status" value="1"/>
</dbReference>
<dbReference type="SUPFAM" id="SSF52058">
    <property type="entry name" value="L domain-like"/>
    <property type="match status" value="4"/>
</dbReference>
<name>A0A804JEW9_MUSAM</name>
<feature type="domain" description="Disease resistance R13L4/SHOC-2-like LRR" evidence="14">
    <location>
        <begin position="981"/>
        <end position="1168"/>
    </location>
</feature>
<dbReference type="Proteomes" id="UP000012960">
    <property type="component" value="Unplaced"/>
</dbReference>
<dbReference type="SMART" id="SM00365">
    <property type="entry name" value="LRR_SD22"/>
    <property type="match status" value="12"/>
</dbReference>
<evidence type="ECO:0000256" key="7">
    <source>
        <dbReference type="ARBA" id="ARBA00022737"/>
    </source>
</evidence>
<keyword evidence="9 11" id="KW-0472">Membrane</keyword>
<dbReference type="Pfam" id="PF00560">
    <property type="entry name" value="LRR_1"/>
    <property type="match status" value="17"/>
</dbReference>
<dbReference type="InterPro" id="IPR003591">
    <property type="entry name" value="Leu-rich_rpt_typical-subtyp"/>
</dbReference>
<dbReference type="GO" id="GO:0009791">
    <property type="term" value="P:post-embryonic development"/>
    <property type="evidence" value="ECO:0007669"/>
    <property type="project" value="UniProtKB-ARBA"/>
</dbReference>
<feature type="transmembrane region" description="Helical" evidence="11">
    <location>
        <begin position="816"/>
        <end position="837"/>
    </location>
</feature>
<keyword evidence="6 12" id="KW-0732">Signal</keyword>
<evidence type="ECO:0000256" key="2">
    <source>
        <dbReference type="ARBA" id="ARBA00009592"/>
    </source>
</evidence>
<dbReference type="OMA" id="VDNLEWI"/>
<evidence type="ECO:0000256" key="1">
    <source>
        <dbReference type="ARBA" id="ARBA00004251"/>
    </source>
</evidence>
<dbReference type="Pfam" id="PF13855">
    <property type="entry name" value="LRR_8"/>
    <property type="match status" value="1"/>
</dbReference>
<keyword evidence="10" id="KW-0325">Glycoprotein</keyword>
<dbReference type="Gene3D" id="3.80.10.10">
    <property type="entry name" value="Ribonuclease Inhibitor"/>
    <property type="match status" value="6"/>
</dbReference>
<dbReference type="GO" id="GO:0051707">
    <property type="term" value="P:response to other organism"/>
    <property type="evidence" value="ECO:0007669"/>
    <property type="project" value="UniProtKB-ARBA"/>
</dbReference>
<keyword evidence="8 11" id="KW-1133">Transmembrane helix</keyword>
<dbReference type="InterPro" id="IPR055414">
    <property type="entry name" value="LRR_R13L4/SHOC2-like"/>
</dbReference>
<evidence type="ECO:0008006" key="17">
    <source>
        <dbReference type="Google" id="ProtNLM"/>
    </source>
</evidence>
<dbReference type="PANTHER" id="PTHR48063:SF90">
    <property type="entry name" value="OS11G0565920 PROTEIN"/>
    <property type="match status" value="1"/>
</dbReference>
<keyword evidence="7" id="KW-0677">Repeat</keyword>
<evidence type="ECO:0000259" key="13">
    <source>
        <dbReference type="Pfam" id="PF08263"/>
    </source>
</evidence>
<feature type="domain" description="Disease resistance R13L4/SHOC-2-like LRR" evidence="14">
    <location>
        <begin position="166"/>
        <end position="363"/>
    </location>
</feature>
<evidence type="ECO:0000256" key="5">
    <source>
        <dbReference type="ARBA" id="ARBA00022692"/>
    </source>
</evidence>
<dbReference type="InterPro" id="IPR032675">
    <property type="entry name" value="LRR_dom_sf"/>
</dbReference>
<dbReference type="InterPro" id="IPR046956">
    <property type="entry name" value="RLP23-like"/>
</dbReference>
<evidence type="ECO:0000256" key="11">
    <source>
        <dbReference type="SAM" id="Phobius"/>
    </source>
</evidence>
<dbReference type="SUPFAM" id="SSF52047">
    <property type="entry name" value="RNI-like"/>
    <property type="match status" value="2"/>
</dbReference>
<dbReference type="InParanoid" id="A0A804JEW9"/>